<evidence type="ECO:0000313" key="3">
    <source>
        <dbReference type="Proteomes" id="UP000308267"/>
    </source>
</evidence>
<evidence type="ECO:0000256" key="1">
    <source>
        <dbReference type="SAM" id="MobiDB-lite"/>
    </source>
</evidence>
<name>A0A4S2MFR3_OPIFE</name>
<feature type="compositionally biased region" description="Low complexity" evidence="1">
    <location>
        <begin position="254"/>
        <end position="270"/>
    </location>
</feature>
<accession>A0A4S2MFR3</accession>
<evidence type="ECO:0000313" key="2">
    <source>
        <dbReference type="EMBL" id="TGZ73909.1"/>
    </source>
</evidence>
<feature type="compositionally biased region" description="Polar residues" evidence="1">
    <location>
        <begin position="242"/>
        <end position="253"/>
    </location>
</feature>
<protein>
    <submittedName>
        <fullName evidence="2">Uncharacterized protein</fullName>
    </submittedName>
</protein>
<dbReference type="STRING" id="147828.A0A4S2MFR3"/>
<organism evidence="2 3">
    <name type="scientific">Opisthorchis felineus</name>
    <dbReference type="NCBI Taxonomy" id="147828"/>
    <lineage>
        <taxon>Eukaryota</taxon>
        <taxon>Metazoa</taxon>
        <taxon>Spiralia</taxon>
        <taxon>Lophotrochozoa</taxon>
        <taxon>Platyhelminthes</taxon>
        <taxon>Trematoda</taxon>
        <taxon>Digenea</taxon>
        <taxon>Opisthorchiida</taxon>
        <taxon>Opisthorchiata</taxon>
        <taxon>Opisthorchiidae</taxon>
        <taxon>Opisthorchis</taxon>
    </lineage>
</organism>
<dbReference type="AlphaFoldDB" id="A0A4S2MFR3"/>
<gene>
    <name evidence="2" type="ORF">CRM22_001242</name>
</gene>
<dbReference type="Proteomes" id="UP000308267">
    <property type="component" value="Unassembled WGS sequence"/>
</dbReference>
<dbReference type="OrthoDB" id="10385448at2759"/>
<reference evidence="2 3" key="1">
    <citation type="journal article" date="2019" name="BMC Genomics">
        <title>New insights from Opisthorchis felineus genome: update on genomics of the epidemiologically important liver flukes.</title>
        <authorList>
            <person name="Ershov N.I."/>
            <person name="Mordvinov V.A."/>
            <person name="Prokhortchouk E.B."/>
            <person name="Pakharukova M.Y."/>
            <person name="Gunbin K.V."/>
            <person name="Ustyantsev K."/>
            <person name="Genaev M.A."/>
            <person name="Blinov A.G."/>
            <person name="Mazur A."/>
            <person name="Boulygina E."/>
            <person name="Tsygankova S."/>
            <person name="Khrameeva E."/>
            <person name="Chekanov N."/>
            <person name="Fan G."/>
            <person name="Xiao A."/>
            <person name="Zhang H."/>
            <person name="Xu X."/>
            <person name="Yang H."/>
            <person name="Solovyev V."/>
            <person name="Lee S.M."/>
            <person name="Liu X."/>
            <person name="Afonnikov D.A."/>
            <person name="Skryabin K.G."/>
        </authorList>
    </citation>
    <scope>NUCLEOTIDE SEQUENCE [LARGE SCALE GENOMIC DNA]</scope>
    <source>
        <strain evidence="2">AK-0245</strain>
        <tissue evidence="2">Whole organism</tissue>
    </source>
</reference>
<feature type="region of interest" description="Disordered" evidence="1">
    <location>
        <begin position="163"/>
        <end position="184"/>
    </location>
</feature>
<feature type="region of interest" description="Disordered" evidence="1">
    <location>
        <begin position="241"/>
        <end position="273"/>
    </location>
</feature>
<comment type="caution">
    <text evidence="2">The sequence shown here is derived from an EMBL/GenBank/DDBJ whole genome shotgun (WGS) entry which is preliminary data.</text>
</comment>
<sequence>MLQSVLLTNVFGGEQYNPGSVCSTNRYYSLLVNRDCPMDPFIPVTSSCAHPFHRNDATDSEPSSSDSRYSHLSPLISTIPQDFPMERRNMLDTFDSYSHHLSHNEQMQTNMEEGEPGHFVTIPESSEGMKTSWISPSQRPWNTLRYSTDLTRSSACTLDCPTRTSSLPSFESSPSPANSCAEPESVTDRMSSVLRTLDGIGPPLYCRTNTELPASALLVRRLSRLRNRGAKSNMHCCRTAMGSPQSQLSSLTVSPPSASEPSNASEQQQQLKETEPRGKYFTGCCEAKHSACSPSDLASCEIAFTIRVHPDDPSAKFLRDLALDGLARCCNHHHSVATRSG</sequence>
<dbReference type="EMBL" id="SJOL01002334">
    <property type="protein sequence ID" value="TGZ73909.1"/>
    <property type="molecule type" value="Genomic_DNA"/>
</dbReference>
<feature type="compositionally biased region" description="Low complexity" evidence="1">
    <location>
        <begin position="165"/>
        <end position="176"/>
    </location>
</feature>
<proteinExistence type="predicted"/>
<keyword evidence="3" id="KW-1185">Reference proteome</keyword>